<sequence>MTRLQQQIQAMTDYFQRGCKGDGPGTVGVEVEHLLTTGDGTPATFEQVQAVMHALQQPDDKDIIIDGLYMGYAAPQYALSLEPACQIEISMMPATDVGDIQRLYRDFSARFAAAAGAQGLRVWHVACHPTRRADDLPLIPKERYREMDRYFQTSGSHGRQMMRATASTQASIDYFSEEDFVRKYRAACILAPLFALLTDNAPYYEGKTNTRPSIRTRIWQDVDPDRCGVVPCLMEPDFGFAAYAKHLLGQPLIVAKHGDRTEAVGRRTAAEVYDGSLTDADIEHILSMFFYDVRLKHYIEIRSADCMPEPYLSAYAQLVLTLFSCPKALAAVTERYAGTTVEDIRAAGEAVCRAGYDARVYGHSAAGELDWLMETATACAAGEREAQRLRPLAELAAARTTLRERNNHDRTTV</sequence>
<organism evidence="6 7">
    <name type="scientific">Gemmiger gallinarum</name>
    <dbReference type="NCBI Taxonomy" id="2779354"/>
    <lineage>
        <taxon>Bacteria</taxon>
        <taxon>Bacillati</taxon>
        <taxon>Bacillota</taxon>
        <taxon>Clostridia</taxon>
        <taxon>Eubacteriales</taxon>
        <taxon>Gemmiger</taxon>
    </lineage>
</organism>
<comment type="caution">
    <text evidence="6">The sequence shown here is derived from an EMBL/GenBank/DDBJ whole genome shotgun (WGS) entry which is preliminary data.</text>
</comment>
<protein>
    <recommendedName>
        <fullName evidence="1">glutamate--cysteine ligase</fullName>
        <ecNumber evidence="1">6.3.2.2</ecNumber>
    </recommendedName>
</protein>
<evidence type="ECO:0000256" key="1">
    <source>
        <dbReference type="ARBA" id="ARBA00012220"/>
    </source>
</evidence>
<dbReference type="SUPFAM" id="SSF55931">
    <property type="entry name" value="Glutamine synthetase/guanido kinase"/>
    <property type="match status" value="1"/>
</dbReference>
<dbReference type="InterPro" id="IPR014746">
    <property type="entry name" value="Gln_synth/guanido_kin_cat_dom"/>
</dbReference>
<dbReference type="RefSeq" id="WP_193500209.1">
    <property type="nucleotide sequence ID" value="NZ_JADCKC010000001.1"/>
</dbReference>
<name>A0ABR9R1F5_9FIRM</name>
<accession>A0ABR9R1F5</accession>
<dbReference type="EMBL" id="JADCKC010000001">
    <property type="protein sequence ID" value="MBE5036939.1"/>
    <property type="molecule type" value="Genomic_DNA"/>
</dbReference>
<dbReference type="GO" id="GO:0016874">
    <property type="term" value="F:ligase activity"/>
    <property type="evidence" value="ECO:0007669"/>
    <property type="project" value="UniProtKB-KW"/>
</dbReference>
<dbReference type="PANTHER" id="PTHR34378">
    <property type="entry name" value="GLUTAMATE--CYSTEINE LIGASE, CHLOROPLASTIC"/>
    <property type="match status" value="1"/>
</dbReference>
<dbReference type="PANTHER" id="PTHR34378:SF1">
    <property type="entry name" value="GLUTAMATE--CYSTEINE LIGASE, CHLOROPLASTIC"/>
    <property type="match status" value="1"/>
</dbReference>
<proteinExistence type="predicted"/>
<evidence type="ECO:0000256" key="3">
    <source>
        <dbReference type="ARBA" id="ARBA00022741"/>
    </source>
</evidence>
<comment type="catalytic activity">
    <reaction evidence="5">
        <text>L-cysteine + L-glutamate + ATP = gamma-L-glutamyl-L-cysteine + ADP + phosphate + H(+)</text>
        <dbReference type="Rhea" id="RHEA:13285"/>
        <dbReference type="ChEBI" id="CHEBI:15378"/>
        <dbReference type="ChEBI" id="CHEBI:29985"/>
        <dbReference type="ChEBI" id="CHEBI:30616"/>
        <dbReference type="ChEBI" id="CHEBI:35235"/>
        <dbReference type="ChEBI" id="CHEBI:43474"/>
        <dbReference type="ChEBI" id="CHEBI:58173"/>
        <dbReference type="ChEBI" id="CHEBI:456216"/>
        <dbReference type="EC" id="6.3.2.2"/>
    </reaction>
</comment>
<keyword evidence="7" id="KW-1185">Reference proteome</keyword>
<dbReference type="EC" id="6.3.2.2" evidence="1"/>
<dbReference type="Proteomes" id="UP000768567">
    <property type="component" value="Unassembled WGS sequence"/>
</dbReference>
<dbReference type="Pfam" id="PF04107">
    <property type="entry name" value="GCS2"/>
    <property type="match status" value="1"/>
</dbReference>
<evidence type="ECO:0000256" key="5">
    <source>
        <dbReference type="ARBA" id="ARBA00048819"/>
    </source>
</evidence>
<dbReference type="InterPro" id="IPR035434">
    <property type="entry name" value="GCL_bact_plant"/>
</dbReference>
<dbReference type="Gene3D" id="3.30.590.20">
    <property type="match status" value="1"/>
</dbReference>
<reference evidence="6 7" key="1">
    <citation type="submission" date="2020-10" db="EMBL/GenBank/DDBJ databases">
        <title>ChiBAC.</title>
        <authorList>
            <person name="Zenner C."/>
            <person name="Hitch T.C.A."/>
            <person name="Clavel T."/>
        </authorList>
    </citation>
    <scope>NUCLEOTIDE SEQUENCE [LARGE SCALE GENOMIC DNA]</scope>
    <source>
        <strain evidence="6 7">DSM 109015</strain>
    </source>
</reference>
<keyword evidence="4" id="KW-0067">ATP-binding</keyword>
<evidence type="ECO:0000313" key="7">
    <source>
        <dbReference type="Proteomes" id="UP000768567"/>
    </source>
</evidence>
<gene>
    <name evidence="6" type="ORF">INF35_03965</name>
</gene>
<evidence type="ECO:0000313" key="6">
    <source>
        <dbReference type="EMBL" id="MBE5036939.1"/>
    </source>
</evidence>
<keyword evidence="2 6" id="KW-0436">Ligase</keyword>
<evidence type="ECO:0000256" key="4">
    <source>
        <dbReference type="ARBA" id="ARBA00022840"/>
    </source>
</evidence>
<keyword evidence="3" id="KW-0547">Nucleotide-binding</keyword>
<dbReference type="InterPro" id="IPR006336">
    <property type="entry name" value="GCS2"/>
</dbReference>
<evidence type="ECO:0000256" key="2">
    <source>
        <dbReference type="ARBA" id="ARBA00022598"/>
    </source>
</evidence>